<evidence type="ECO:0000256" key="1">
    <source>
        <dbReference type="SAM" id="MobiDB-lite"/>
    </source>
</evidence>
<reference evidence="3" key="1">
    <citation type="submission" date="2022-04" db="EMBL/GenBank/DDBJ databases">
        <title>Lysobacter sp. CAU 1642 isolated from sea sand.</title>
        <authorList>
            <person name="Kim W."/>
        </authorList>
    </citation>
    <scope>NUCLEOTIDE SEQUENCE</scope>
    <source>
        <strain evidence="3">CAU 1642</strain>
    </source>
</reference>
<name>A0ABT0GD46_9GAMM</name>
<dbReference type="Proteomes" id="UP001431449">
    <property type="component" value="Unassembled WGS sequence"/>
</dbReference>
<proteinExistence type="predicted"/>
<feature type="compositionally biased region" description="Basic and acidic residues" evidence="1">
    <location>
        <begin position="382"/>
        <end position="431"/>
    </location>
</feature>
<organism evidence="3 4">
    <name type="scientific">Pseudomarimonas salicorniae</name>
    <dbReference type="NCBI Taxonomy" id="2933270"/>
    <lineage>
        <taxon>Bacteria</taxon>
        <taxon>Pseudomonadati</taxon>
        <taxon>Pseudomonadota</taxon>
        <taxon>Gammaproteobacteria</taxon>
        <taxon>Lysobacterales</taxon>
        <taxon>Lysobacteraceae</taxon>
        <taxon>Pseudomarimonas</taxon>
    </lineage>
</organism>
<feature type="compositionally biased region" description="Basic and acidic residues" evidence="1">
    <location>
        <begin position="439"/>
        <end position="461"/>
    </location>
</feature>
<evidence type="ECO:0000256" key="2">
    <source>
        <dbReference type="SAM" id="SignalP"/>
    </source>
</evidence>
<feature type="signal peptide" evidence="2">
    <location>
        <begin position="1"/>
        <end position="24"/>
    </location>
</feature>
<dbReference type="PROSITE" id="PS51257">
    <property type="entry name" value="PROKAR_LIPOPROTEIN"/>
    <property type="match status" value="1"/>
</dbReference>
<accession>A0ABT0GD46</accession>
<dbReference type="EMBL" id="JALNMH010000001">
    <property type="protein sequence ID" value="MCK7592464.1"/>
    <property type="molecule type" value="Genomic_DNA"/>
</dbReference>
<feature type="compositionally biased region" description="Low complexity" evidence="1">
    <location>
        <begin position="367"/>
        <end position="381"/>
    </location>
</feature>
<evidence type="ECO:0008006" key="5">
    <source>
        <dbReference type="Google" id="ProtNLM"/>
    </source>
</evidence>
<evidence type="ECO:0000313" key="3">
    <source>
        <dbReference type="EMBL" id="MCK7592464.1"/>
    </source>
</evidence>
<keyword evidence="4" id="KW-1185">Reference proteome</keyword>
<dbReference type="RefSeq" id="WP_248204646.1">
    <property type="nucleotide sequence ID" value="NZ_JALNMH010000001.1"/>
</dbReference>
<feature type="compositionally biased region" description="Basic and acidic residues" evidence="1">
    <location>
        <begin position="266"/>
        <end position="277"/>
    </location>
</feature>
<feature type="region of interest" description="Disordered" evidence="1">
    <location>
        <begin position="200"/>
        <end position="461"/>
    </location>
</feature>
<protein>
    <recommendedName>
        <fullName evidence="5">YXWGXW repeat-containing protein</fullName>
    </recommendedName>
</protein>
<comment type="caution">
    <text evidence="3">The sequence shown here is derived from an EMBL/GenBank/DDBJ whole genome shotgun (WGS) entry which is preliminary data.</text>
</comment>
<feature type="chain" id="PRO_5045407939" description="YXWGXW repeat-containing protein" evidence="2">
    <location>
        <begin position="25"/>
        <end position="461"/>
    </location>
</feature>
<keyword evidence="2" id="KW-0732">Signal</keyword>
<evidence type="ECO:0000313" key="4">
    <source>
        <dbReference type="Proteomes" id="UP001431449"/>
    </source>
</evidence>
<gene>
    <name evidence="3" type="ORF">M0G41_02130</name>
</gene>
<sequence length="461" mass="52355">MLRILPLAALALLLAGCASSPSYRYYGERTYSDGYGGQVVAEPVRSYQGGYVSPVWYDYPAYYSLFWSINRSYVDPYWNPGFYYGVTWFPRNYYSVLYRSWHGPGYYSGWYGRHWNFHLAYSPYRHAWVDHYYDWYPWYVTYPHVHRYYPARYGNPRNEAERLTRYSNAYRGDGLPAGQGISGFGRAARSQALVDARREGWRGADYGSPGGRGRADPDVSGFRQPATGRLPTGRAGEPSARQDPQVSGFRGPEYGDAPRQLPPRSAPRENRAWRDEGVAYPYDGSNAPVRGRPIERREASVGTRSSSISLPEARSRGNVAGGPPRVGGTYGSNPVERAEPRSAPIQRAPIRGGGDDYAAPPRREIPRYQAAPQPRYQAPAREAPRYEAPARAEPRYEAPARQPRYEAPARVEPRYEAPRPEPRYEAPRAEPRSYSAPAPRERAEPMMRGEPRVERPSRDEE</sequence>